<dbReference type="AlphaFoldDB" id="A0A176WZS9"/>
<comment type="caution">
    <text evidence="2">The sequence shown here is derived from an EMBL/GenBank/DDBJ whole genome shotgun (WGS) entry which is preliminary data.</text>
</comment>
<dbReference type="EMBL" id="LXPS01000037">
    <property type="protein sequence ID" value="OAE39492.1"/>
    <property type="molecule type" value="Genomic_DNA"/>
</dbReference>
<evidence type="ECO:0000313" key="3">
    <source>
        <dbReference type="Proteomes" id="UP000077098"/>
    </source>
</evidence>
<accession>A0A176WZS9</accession>
<proteinExistence type="predicted"/>
<feature type="region of interest" description="Disordered" evidence="1">
    <location>
        <begin position="122"/>
        <end position="146"/>
    </location>
</feature>
<organism evidence="2 3">
    <name type="scientific">Agrobacterium tumefaciens</name>
    <dbReference type="NCBI Taxonomy" id="358"/>
    <lineage>
        <taxon>Bacteria</taxon>
        <taxon>Pseudomonadati</taxon>
        <taxon>Pseudomonadota</taxon>
        <taxon>Alphaproteobacteria</taxon>
        <taxon>Hyphomicrobiales</taxon>
        <taxon>Rhizobiaceae</taxon>
        <taxon>Rhizobium/Agrobacterium group</taxon>
        <taxon>Agrobacterium</taxon>
        <taxon>Agrobacterium tumefaciens complex</taxon>
    </lineage>
</organism>
<gene>
    <name evidence="2" type="ORF">A7J57_24315</name>
</gene>
<evidence type="ECO:0000256" key="1">
    <source>
        <dbReference type="SAM" id="MobiDB-lite"/>
    </source>
</evidence>
<feature type="compositionally biased region" description="Low complexity" evidence="1">
    <location>
        <begin position="37"/>
        <end position="71"/>
    </location>
</feature>
<feature type="compositionally biased region" description="Polar residues" evidence="1">
    <location>
        <begin position="75"/>
        <end position="85"/>
    </location>
</feature>
<name>A0A176WZS9_AGRTU</name>
<protein>
    <submittedName>
        <fullName evidence="2">Uncharacterized protein</fullName>
    </submittedName>
</protein>
<feature type="compositionally biased region" description="Low complexity" evidence="1">
    <location>
        <begin position="7"/>
        <end position="18"/>
    </location>
</feature>
<feature type="region of interest" description="Disordered" evidence="1">
    <location>
        <begin position="1"/>
        <end position="85"/>
    </location>
</feature>
<reference evidence="2 3" key="1">
    <citation type="submission" date="2016-05" db="EMBL/GenBank/DDBJ databases">
        <authorList>
            <person name="Lavstsen T."/>
            <person name="Jespersen J.S."/>
        </authorList>
    </citation>
    <scope>NUCLEOTIDE SEQUENCE [LARGE SCALE GENOMIC DNA]</scope>
    <source>
        <strain evidence="2 3">KCJ1736</strain>
    </source>
</reference>
<feature type="compositionally biased region" description="Polar residues" evidence="1">
    <location>
        <begin position="21"/>
        <end position="36"/>
    </location>
</feature>
<dbReference type="Proteomes" id="UP000077098">
    <property type="component" value="Unassembled WGS sequence"/>
</dbReference>
<sequence>MPVSFKSLSRSSGGNSRSSRAKTQPARQPSSIRDTFSSGQSSVRASSASTKTSPASRTSQSARSAQSPQRPTVAPNFSTDDMTSSDFMQSLKAKLSASGDDPEQYLRARAMVDALSTGRLKVSDPTKGKAVNAWDPGQKGTKSTAATDIGKTDWVDFLNGHLKRSDDGTLSKGKNGSYVDKTTGSNAYFGKVADRYYYVTWPSESKA</sequence>
<evidence type="ECO:0000313" key="2">
    <source>
        <dbReference type="EMBL" id="OAE39492.1"/>
    </source>
</evidence>